<name>A0A0L6UVA3_9BASI</name>
<keyword evidence="3" id="KW-1185">Reference proteome</keyword>
<dbReference type="AlphaFoldDB" id="A0A0L6UVA3"/>
<proteinExistence type="predicted"/>
<feature type="chain" id="PRO_5005568111" evidence="1">
    <location>
        <begin position="23"/>
        <end position="718"/>
    </location>
</feature>
<gene>
    <name evidence="2" type="ORF">VP01_3569g1</name>
</gene>
<dbReference type="VEuPathDB" id="FungiDB:VP01_3569g1"/>
<dbReference type="Proteomes" id="UP000037035">
    <property type="component" value="Unassembled WGS sequence"/>
</dbReference>
<evidence type="ECO:0000256" key="1">
    <source>
        <dbReference type="SAM" id="SignalP"/>
    </source>
</evidence>
<comment type="caution">
    <text evidence="2">The sequence shown here is derived from an EMBL/GenBank/DDBJ whole genome shotgun (WGS) entry which is preliminary data.</text>
</comment>
<keyword evidence="1" id="KW-0732">Signal</keyword>
<feature type="signal peptide" evidence="1">
    <location>
        <begin position="1"/>
        <end position="22"/>
    </location>
</feature>
<evidence type="ECO:0000313" key="3">
    <source>
        <dbReference type="Proteomes" id="UP000037035"/>
    </source>
</evidence>
<organism evidence="2 3">
    <name type="scientific">Puccinia sorghi</name>
    <dbReference type="NCBI Taxonomy" id="27349"/>
    <lineage>
        <taxon>Eukaryota</taxon>
        <taxon>Fungi</taxon>
        <taxon>Dikarya</taxon>
        <taxon>Basidiomycota</taxon>
        <taxon>Pucciniomycotina</taxon>
        <taxon>Pucciniomycetes</taxon>
        <taxon>Pucciniales</taxon>
        <taxon>Pucciniaceae</taxon>
        <taxon>Puccinia</taxon>
    </lineage>
</organism>
<dbReference type="EMBL" id="LAVV01008578">
    <property type="protein sequence ID" value="KNZ52456.1"/>
    <property type="molecule type" value="Genomic_DNA"/>
</dbReference>
<sequence length="718" mass="82291">MVLNIAILRMMFLMLPYQGCCPEFGHNNEGFLHWAILRMVSIMWPYSVCNPSRFDGKYPQDIEYKKEMDNRIIRSLFKVVLPQVKRNFCGIFDRGCLDPSGRKRKCGDFREFEGCSRGDSEDWNWSGLISVVVLLSWENLNEERMACLSIKSMAHSKKLSCQLENVAILIKAPVMITDSVLNVVILRMASIIWCPGCGPIKGGVRIQIKGGVLNVAILRCCTQGGQIRYIFLNMAILRMKSIMWPDYRQHHPSRKLGPPQVFCLLVMPQLDTCRSFFFDFFFFWFCSLSCHPWETTKGNDHPQSQMEKYSGRWFGEDYIPNLSSNLEPEAKIASRGPSHRWHGPSINNLGLEICEPTNKKKCYQSPLIRSCRFLFKNWIIYYLLVSLAWLDCVVLAWSASWNIVLNVAILKMASIMMASCGHIKDGVLDVAILRVVSAAKLRVVSLMWPYEVGLFCTQGGQIRDPFLNIAILRMKSIMYITDSTQFGHIKYTFSNVATFIELNHLELRSQISLGRQEDCRENLRKSVKKKKGLGKMIKVIENELGTNLTLRKVNVESTHIECSDENYFDVSGFYFLTNSFSFQVDMSMFEHFSRNSSLLIRSHSLRLGLSALSQVPSWKESTRGLSSASVEEYVTLYTQIVRFNVEDRPPKKRHCICLEYEMVTFRTLCQCWMPGLIENQARFETAKLMSGLLIFSFLKSACSSSDASVNLRFGVRGV</sequence>
<accession>A0A0L6UVA3</accession>
<reference evidence="2 3" key="1">
    <citation type="submission" date="2015-08" db="EMBL/GenBank/DDBJ databases">
        <title>Next Generation Sequencing and Analysis of the Genome of Puccinia sorghi L Schw, the Causal Agent of Maize Common Rust.</title>
        <authorList>
            <person name="Rochi L."/>
            <person name="Burguener G."/>
            <person name="Darino M."/>
            <person name="Turjanski A."/>
            <person name="Kreff E."/>
            <person name="Dieguez M.J."/>
            <person name="Sacco F."/>
        </authorList>
    </citation>
    <scope>NUCLEOTIDE SEQUENCE [LARGE SCALE GENOMIC DNA]</scope>
    <source>
        <strain evidence="2 3">RO10H11247</strain>
    </source>
</reference>
<protein>
    <submittedName>
        <fullName evidence="2">Putative signal peptide protein</fullName>
    </submittedName>
</protein>
<evidence type="ECO:0000313" key="2">
    <source>
        <dbReference type="EMBL" id="KNZ52456.1"/>
    </source>
</evidence>